<feature type="region of interest" description="Disordered" evidence="1">
    <location>
        <begin position="373"/>
        <end position="424"/>
    </location>
</feature>
<protein>
    <submittedName>
        <fullName evidence="2">Uncharacterized protein</fullName>
    </submittedName>
</protein>
<feature type="compositionally biased region" description="Basic and acidic residues" evidence="1">
    <location>
        <begin position="379"/>
        <end position="402"/>
    </location>
</feature>
<feature type="region of interest" description="Disordered" evidence="1">
    <location>
        <begin position="228"/>
        <end position="259"/>
    </location>
</feature>
<organism evidence="2 3">
    <name type="scientific">Ophiocordyceps camponoti-rufipedis</name>
    <dbReference type="NCBI Taxonomy" id="2004952"/>
    <lineage>
        <taxon>Eukaryota</taxon>
        <taxon>Fungi</taxon>
        <taxon>Dikarya</taxon>
        <taxon>Ascomycota</taxon>
        <taxon>Pezizomycotina</taxon>
        <taxon>Sordariomycetes</taxon>
        <taxon>Hypocreomycetidae</taxon>
        <taxon>Hypocreales</taxon>
        <taxon>Ophiocordycipitaceae</taxon>
        <taxon>Ophiocordyceps</taxon>
    </lineage>
</organism>
<evidence type="ECO:0000313" key="2">
    <source>
        <dbReference type="EMBL" id="PHH74285.1"/>
    </source>
</evidence>
<reference evidence="2 3" key="1">
    <citation type="submission" date="2017-06" db="EMBL/GenBank/DDBJ databases">
        <title>Ant-infecting Ophiocordyceps genomes reveal a high diversity of potential behavioral manipulation genes and a possible major role for enterotoxins.</title>
        <authorList>
            <person name="De Bekker C."/>
            <person name="Evans H.C."/>
            <person name="Brachmann A."/>
            <person name="Hughes D.P."/>
        </authorList>
    </citation>
    <scope>NUCLEOTIDE SEQUENCE [LARGE SCALE GENOMIC DNA]</scope>
    <source>
        <strain evidence="2 3">Map16</strain>
    </source>
</reference>
<feature type="region of interest" description="Disordered" evidence="1">
    <location>
        <begin position="275"/>
        <end position="342"/>
    </location>
</feature>
<feature type="compositionally biased region" description="Pro residues" evidence="1">
    <location>
        <begin position="233"/>
        <end position="250"/>
    </location>
</feature>
<proteinExistence type="predicted"/>
<dbReference type="OrthoDB" id="5404651at2759"/>
<feature type="region of interest" description="Disordered" evidence="1">
    <location>
        <begin position="1"/>
        <end position="87"/>
    </location>
</feature>
<dbReference type="EMBL" id="NJES01000283">
    <property type="protein sequence ID" value="PHH74285.1"/>
    <property type="molecule type" value="Genomic_DNA"/>
</dbReference>
<evidence type="ECO:0000256" key="1">
    <source>
        <dbReference type="SAM" id="MobiDB-lite"/>
    </source>
</evidence>
<accession>A0A2C5YXJ8</accession>
<keyword evidence="3" id="KW-1185">Reference proteome</keyword>
<feature type="compositionally biased region" description="Low complexity" evidence="1">
    <location>
        <begin position="21"/>
        <end position="32"/>
    </location>
</feature>
<comment type="caution">
    <text evidence="2">The sequence shown here is derived from an EMBL/GenBank/DDBJ whole genome shotgun (WGS) entry which is preliminary data.</text>
</comment>
<feature type="compositionally biased region" description="Polar residues" evidence="1">
    <location>
        <begin position="289"/>
        <end position="301"/>
    </location>
</feature>
<name>A0A2C5YXJ8_9HYPO</name>
<gene>
    <name evidence="2" type="ORF">CDD80_3185</name>
</gene>
<dbReference type="AlphaFoldDB" id="A0A2C5YXJ8"/>
<feature type="compositionally biased region" description="Polar residues" evidence="1">
    <location>
        <begin position="46"/>
        <end position="55"/>
    </location>
</feature>
<dbReference type="Proteomes" id="UP000226431">
    <property type="component" value="Unassembled WGS sequence"/>
</dbReference>
<sequence>MAHPRPPTMSDDDDDFPLAPPSSSSQTTLPSTEVPESPLDAHVPFQPSQTSQTAVIPSSLSPPPSAPLASIPGDYEAPTPQRVLESSSDELRTMLQASILEVQRLKTEVAHERLQKTLATMRADDESKRAAVELDMVRTEMHALRRPRQAKRDVSAASYLQLKMAFDEACSEVRRLKRVEANAKRMIFCMDKDNVKLKEEIAILLTRIRENREHFNLLCSPGGIFYNAVTPRTQPPPTPRQQRVPPPPPSSSSHQQPRLEGSDCISVLLHAATVDGNHQRPMAPRHSRNAQSMSSLPTTPQKRPRDPSLLPSVELVPQTEPARQRQRRSRESTISAGDDDDDEFKANQELARQAMQTVESAATAAAAARSAASLALRSSEPRLRQQRLDEERRGRDDERVNGDDDDQDELPHSRGGFSTMDKLRQKSEVTMAARETARLLADVTRLGLDRRRQRGDGAELVGANKRARRTGETTVGLGIQYGRGGC</sequence>
<dbReference type="STRING" id="2004952.A0A2C5YXJ8"/>
<evidence type="ECO:0000313" key="3">
    <source>
        <dbReference type="Proteomes" id="UP000226431"/>
    </source>
</evidence>